<comment type="caution">
    <text evidence="10">The sequence shown here is derived from an EMBL/GenBank/DDBJ whole genome shotgun (WGS) entry which is preliminary data.</text>
</comment>
<dbReference type="Gene3D" id="1.10.10.820">
    <property type="match status" value="1"/>
</dbReference>
<feature type="region of interest" description="Actin-binding" evidence="6">
    <location>
        <begin position="650"/>
        <end position="672"/>
    </location>
</feature>
<evidence type="ECO:0000256" key="8">
    <source>
        <dbReference type="SAM" id="MobiDB-lite"/>
    </source>
</evidence>
<keyword evidence="1 6" id="KW-0547">Nucleotide-binding</keyword>
<proteinExistence type="inferred from homology"/>
<reference evidence="10" key="1">
    <citation type="submission" date="2023-08" db="EMBL/GenBank/DDBJ databases">
        <authorList>
            <person name="Chen Y."/>
            <person name="Shah S."/>
            <person name="Dougan E. K."/>
            <person name="Thang M."/>
            <person name="Chan C."/>
        </authorList>
    </citation>
    <scope>NUCLEOTIDE SEQUENCE</scope>
</reference>
<dbReference type="PRINTS" id="PR00193">
    <property type="entry name" value="MYOSINHEAVY"/>
</dbReference>
<dbReference type="GO" id="GO:0051015">
    <property type="term" value="F:actin filament binding"/>
    <property type="evidence" value="ECO:0007669"/>
    <property type="project" value="TreeGrafter"/>
</dbReference>
<dbReference type="PANTHER" id="PTHR13140:SF745">
    <property type="entry name" value="UNCONVENTIONAL MYOSIN-VI"/>
    <property type="match status" value="1"/>
</dbReference>
<evidence type="ECO:0000256" key="2">
    <source>
        <dbReference type="ARBA" id="ARBA00022840"/>
    </source>
</evidence>
<keyword evidence="7" id="KW-0175">Coiled coil</keyword>
<dbReference type="GO" id="GO:0005886">
    <property type="term" value="C:plasma membrane"/>
    <property type="evidence" value="ECO:0007669"/>
    <property type="project" value="TreeGrafter"/>
</dbReference>
<dbReference type="PROSITE" id="PS51456">
    <property type="entry name" value="MYOSIN_MOTOR"/>
    <property type="match status" value="1"/>
</dbReference>
<name>A0AA36JMT8_9DINO</name>
<evidence type="ECO:0000313" key="11">
    <source>
        <dbReference type="Proteomes" id="UP001178507"/>
    </source>
</evidence>
<dbReference type="InterPro" id="IPR036961">
    <property type="entry name" value="Kinesin_motor_dom_sf"/>
</dbReference>
<dbReference type="InterPro" id="IPR027417">
    <property type="entry name" value="P-loop_NTPase"/>
</dbReference>
<feature type="region of interest" description="Disordered" evidence="8">
    <location>
        <begin position="897"/>
        <end position="918"/>
    </location>
</feature>
<feature type="binding site" evidence="6">
    <location>
        <begin position="160"/>
        <end position="167"/>
    </location>
    <ligand>
        <name>ATP</name>
        <dbReference type="ChEBI" id="CHEBI:30616"/>
    </ligand>
</feature>
<evidence type="ECO:0000313" key="10">
    <source>
        <dbReference type="EMBL" id="CAJ1409127.1"/>
    </source>
</evidence>
<dbReference type="Gene3D" id="3.40.850.10">
    <property type="entry name" value="Kinesin motor domain"/>
    <property type="match status" value="1"/>
</dbReference>
<feature type="compositionally biased region" description="Basic and acidic residues" evidence="8">
    <location>
        <begin position="899"/>
        <end position="918"/>
    </location>
</feature>
<feature type="compositionally biased region" description="Polar residues" evidence="8">
    <location>
        <begin position="1037"/>
        <end position="1047"/>
    </location>
</feature>
<feature type="region of interest" description="Disordered" evidence="8">
    <location>
        <begin position="1155"/>
        <end position="1202"/>
    </location>
</feature>
<evidence type="ECO:0000256" key="4">
    <source>
        <dbReference type="ARBA" id="ARBA00023175"/>
    </source>
</evidence>
<feature type="domain" description="Myosin motor" evidence="9">
    <location>
        <begin position="66"/>
        <end position="770"/>
    </location>
</feature>
<feature type="compositionally biased region" description="Basic and acidic residues" evidence="8">
    <location>
        <begin position="1126"/>
        <end position="1140"/>
    </location>
</feature>
<keyword evidence="4 6" id="KW-0505">Motor protein</keyword>
<dbReference type="Proteomes" id="UP001178507">
    <property type="component" value="Unassembled WGS sequence"/>
</dbReference>
<keyword evidence="2 6" id="KW-0067">ATP-binding</keyword>
<comment type="similarity">
    <text evidence="6">Belongs to the TRAFAC class myosin-kinesin ATPase superfamily. Myosin family.</text>
</comment>
<dbReference type="SUPFAM" id="SSF52540">
    <property type="entry name" value="P-loop containing nucleoside triphosphate hydrolases"/>
    <property type="match status" value="1"/>
</dbReference>
<keyword evidence="3 6" id="KW-0518">Myosin</keyword>
<feature type="region of interest" description="Disordered" evidence="8">
    <location>
        <begin position="981"/>
        <end position="1047"/>
    </location>
</feature>
<feature type="coiled-coil region" evidence="7">
    <location>
        <begin position="1047"/>
        <end position="1081"/>
    </location>
</feature>
<dbReference type="AlphaFoldDB" id="A0AA36JMT8"/>
<dbReference type="GO" id="GO:0030139">
    <property type="term" value="C:endocytic vesicle"/>
    <property type="evidence" value="ECO:0007669"/>
    <property type="project" value="TreeGrafter"/>
</dbReference>
<organism evidence="10 11">
    <name type="scientific">Effrenium voratum</name>
    <dbReference type="NCBI Taxonomy" id="2562239"/>
    <lineage>
        <taxon>Eukaryota</taxon>
        <taxon>Sar</taxon>
        <taxon>Alveolata</taxon>
        <taxon>Dinophyceae</taxon>
        <taxon>Suessiales</taxon>
        <taxon>Symbiodiniaceae</taxon>
        <taxon>Effrenium</taxon>
    </lineage>
</organism>
<keyword evidence="11" id="KW-1185">Reference proteome</keyword>
<protein>
    <recommendedName>
        <fullName evidence="9">Myosin motor domain-containing protein</fullName>
    </recommendedName>
</protein>
<evidence type="ECO:0000256" key="1">
    <source>
        <dbReference type="ARBA" id="ARBA00022741"/>
    </source>
</evidence>
<feature type="compositionally biased region" description="Basic and acidic residues" evidence="8">
    <location>
        <begin position="981"/>
        <end position="1008"/>
    </location>
</feature>
<dbReference type="SMART" id="SM00242">
    <property type="entry name" value="MYSc"/>
    <property type="match status" value="1"/>
</dbReference>
<dbReference type="CDD" id="cd00124">
    <property type="entry name" value="MYSc"/>
    <property type="match status" value="1"/>
</dbReference>
<evidence type="ECO:0000256" key="3">
    <source>
        <dbReference type="ARBA" id="ARBA00023123"/>
    </source>
</evidence>
<dbReference type="InterPro" id="IPR001609">
    <property type="entry name" value="Myosin_head_motor_dom-like"/>
</dbReference>
<evidence type="ECO:0000259" key="9">
    <source>
        <dbReference type="PROSITE" id="PS51456"/>
    </source>
</evidence>
<dbReference type="PANTHER" id="PTHR13140">
    <property type="entry name" value="MYOSIN"/>
    <property type="match status" value="1"/>
</dbReference>
<keyword evidence="5 6" id="KW-0009">Actin-binding</keyword>
<evidence type="ECO:0000256" key="7">
    <source>
        <dbReference type="SAM" id="Coils"/>
    </source>
</evidence>
<feature type="region of interest" description="Disordered" evidence="8">
    <location>
        <begin position="1086"/>
        <end position="1140"/>
    </location>
</feature>
<dbReference type="EMBL" id="CAUJNA010003752">
    <property type="protein sequence ID" value="CAJ1409127.1"/>
    <property type="molecule type" value="Genomic_DNA"/>
</dbReference>
<evidence type="ECO:0000256" key="5">
    <source>
        <dbReference type="ARBA" id="ARBA00023203"/>
    </source>
</evidence>
<dbReference type="Gene3D" id="1.20.120.720">
    <property type="entry name" value="Myosin VI head, motor domain, U50 subdomain"/>
    <property type="match status" value="1"/>
</dbReference>
<dbReference type="Pfam" id="PF00063">
    <property type="entry name" value="Myosin_head"/>
    <property type="match status" value="1"/>
</dbReference>
<dbReference type="Gene3D" id="1.20.5.4820">
    <property type="match status" value="1"/>
</dbReference>
<dbReference type="Gene3D" id="1.20.58.530">
    <property type="match status" value="1"/>
</dbReference>
<gene>
    <name evidence="10" type="ORF">EVOR1521_LOCUS30302</name>
</gene>
<dbReference type="GO" id="GO:0005524">
    <property type="term" value="F:ATP binding"/>
    <property type="evidence" value="ECO:0007669"/>
    <property type="project" value="UniProtKB-UniRule"/>
</dbReference>
<dbReference type="GO" id="GO:0000146">
    <property type="term" value="F:microfilament motor activity"/>
    <property type="evidence" value="ECO:0007669"/>
    <property type="project" value="TreeGrafter"/>
</dbReference>
<dbReference type="GO" id="GO:0007015">
    <property type="term" value="P:actin filament organization"/>
    <property type="evidence" value="ECO:0007669"/>
    <property type="project" value="TreeGrafter"/>
</dbReference>
<accession>A0AA36JMT8</accession>
<feature type="compositionally biased region" description="Basic residues" evidence="8">
    <location>
        <begin position="1161"/>
        <end position="1170"/>
    </location>
</feature>
<dbReference type="GO" id="GO:0016459">
    <property type="term" value="C:myosin complex"/>
    <property type="evidence" value="ECO:0007669"/>
    <property type="project" value="UniProtKB-KW"/>
</dbReference>
<dbReference type="GO" id="GO:0030048">
    <property type="term" value="P:actin filament-based movement"/>
    <property type="evidence" value="ECO:0007669"/>
    <property type="project" value="TreeGrafter"/>
</dbReference>
<evidence type="ECO:0000256" key="6">
    <source>
        <dbReference type="PROSITE-ProRule" id="PRU00782"/>
    </source>
</evidence>
<sequence>MPGAPAFKVQDLVYVPCPESEDLPFLPATVHEIDGSEVVVQLADRSELQRFAAPELRRRFDTEDRPTCQDNTSLVHLNDATILENLKARHQVDDIYTYTASVLLAVNPYKDVTGLYGASQCAKYRGKHIGALAPHPYAIADTAYRALVRDRKNQGFIISGESGAGKTETAKIVMEYLGFVSGSTNQKTEQIQRRVQQAQPILESFGNAVTMRNNNSSRFGKYNRIFFDQDGMLVDAAVTTYLLESSRVVLHASRERTYHCFYEMLGGLPEERLSQLHLERTQLYTLLASDVQEDADEEKKWHAQFEARDVKLFQRLCDALSIVGFSDEDIDAIFQVLAGLVHLGDLSNCEKDEGDETATVQLDEGPLEKAAELLGMDASELGSALKRRKVRVQSAGRESLHEVPRSTSQFRTALHSLIKALYKRLFERLVQRINSSFGEWRATPDEDDTWRQIGILDIYGFERLKRNSFEQLCINLANERLQQYFVENVLVAEQALYEREGLPWLGLALPDSTPVVSAITLTFKTLDEHSQQLAKGFEKMSDESFCQKTVEEAQKDSLRKEVLRPLKMSNKRGSKAGTGLALNEGFVVKHYAGPVEYNTKGWLDKNNDRLLVECEELICDSSFDFVKSLRDEDKTKVPFRSISKKYCADLESLLQTLNTCHLHYIRCFKPNEEQKPSLFKDKLVLDQIIQCGTIELVKIMHDGYPNRCPFNEIVTRFRDLLPESFQRYGDRTFIEALMLAYDVHPQEWALGMSRLFLKAGQLKALEDMRSEGVQPDPEKLRQIVRQIIRKRWVRAKNAVQLCLYLPRFLAELRRAKAARILATRALLVGRVQPMLLAAREKLRLRALAARRRLCGGFCAVRLSLVLMKEARARRRERLAKSLHLFYFMQKRLRPLADGARQRTAEESKKKEAERRREEERRIAEERRKIEEERRRMEEEVRQKAEEERRLALAKLEEEQRLREEHAEAKRLDEIRKVREEMERMQRDKEEQEREIAELRRRKDEERILDVASPCRSSPVSRRVRKSGSQREAEDDASTSVGDTDESVTISMSQFQKMEERIKALEQEMARKQTQTQEEMMALFHRTQGMVPLGSPEERQELLQLPSTPPRSRPRISSARISTDSRPTGDDRRTSIIDNDKANWTQQRDFLMSDLYPEGCHPRFRSTRTRRSSIGGGAGEKMQAERKRRATQTLATTPERGAY</sequence>